<dbReference type="Gene3D" id="3.40.50.1240">
    <property type="entry name" value="Phosphoglycerate mutase-like"/>
    <property type="match status" value="1"/>
</dbReference>
<proteinExistence type="predicted"/>
<dbReference type="PANTHER" id="PTHR48100">
    <property type="entry name" value="BROAD-SPECIFICITY PHOSPHATASE YOR283W-RELATED"/>
    <property type="match status" value="1"/>
</dbReference>
<dbReference type="GO" id="GO:0016791">
    <property type="term" value="F:phosphatase activity"/>
    <property type="evidence" value="ECO:0007669"/>
    <property type="project" value="TreeGrafter"/>
</dbReference>
<name>A0A939DE52_9GAMM</name>
<dbReference type="GO" id="GO:0005737">
    <property type="term" value="C:cytoplasm"/>
    <property type="evidence" value="ECO:0007669"/>
    <property type="project" value="TreeGrafter"/>
</dbReference>
<dbReference type="EMBL" id="JAFKCZ010000004">
    <property type="protein sequence ID" value="MBN7796226.1"/>
    <property type="molecule type" value="Genomic_DNA"/>
</dbReference>
<dbReference type="Pfam" id="PF00300">
    <property type="entry name" value="His_Phos_1"/>
    <property type="match status" value="1"/>
</dbReference>
<dbReference type="InterPro" id="IPR050275">
    <property type="entry name" value="PGM_Phosphatase"/>
</dbReference>
<reference evidence="3" key="1">
    <citation type="submission" date="2021-02" db="EMBL/GenBank/DDBJ databases">
        <title>PHA producing bacteria isolated from coastal sediment in Guangdong, Shenzhen.</title>
        <authorList>
            <person name="Zheng W."/>
            <person name="Yu S."/>
            <person name="Huang Y."/>
        </authorList>
    </citation>
    <scope>NUCLEOTIDE SEQUENCE</scope>
    <source>
        <strain evidence="3">TN14-10</strain>
    </source>
</reference>
<organism evidence="3 4">
    <name type="scientific">Parahaliea mediterranea</name>
    <dbReference type="NCBI Taxonomy" id="651086"/>
    <lineage>
        <taxon>Bacteria</taxon>
        <taxon>Pseudomonadati</taxon>
        <taxon>Pseudomonadota</taxon>
        <taxon>Gammaproteobacteria</taxon>
        <taxon>Cellvibrionales</taxon>
        <taxon>Halieaceae</taxon>
        <taxon>Parahaliea</taxon>
    </lineage>
</organism>
<dbReference type="RefSeq" id="WP_206559668.1">
    <property type="nucleotide sequence ID" value="NZ_JAFKCZ010000004.1"/>
</dbReference>
<dbReference type="CDD" id="cd07067">
    <property type="entry name" value="HP_PGM_like"/>
    <property type="match status" value="1"/>
</dbReference>
<evidence type="ECO:0000256" key="2">
    <source>
        <dbReference type="PIRSR" id="PIRSR613078-2"/>
    </source>
</evidence>
<feature type="active site" description="Tele-phosphohistidine intermediate" evidence="1">
    <location>
        <position position="12"/>
    </location>
</feature>
<evidence type="ECO:0000313" key="4">
    <source>
        <dbReference type="Proteomes" id="UP000664303"/>
    </source>
</evidence>
<evidence type="ECO:0000313" key="3">
    <source>
        <dbReference type="EMBL" id="MBN7796226.1"/>
    </source>
</evidence>
<dbReference type="SMART" id="SM00855">
    <property type="entry name" value="PGAM"/>
    <property type="match status" value="1"/>
</dbReference>
<evidence type="ECO:0000256" key="1">
    <source>
        <dbReference type="PIRSR" id="PIRSR613078-1"/>
    </source>
</evidence>
<dbReference type="SUPFAM" id="SSF53254">
    <property type="entry name" value="Phosphoglycerate mutase-like"/>
    <property type="match status" value="1"/>
</dbReference>
<dbReference type="PANTHER" id="PTHR48100:SF1">
    <property type="entry name" value="HISTIDINE PHOSPHATASE FAMILY PROTEIN-RELATED"/>
    <property type="match status" value="1"/>
</dbReference>
<keyword evidence="4" id="KW-1185">Reference proteome</keyword>
<feature type="binding site" evidence="2">
    <location>
        <position position="60"/>
    </location>
    <ligand>
        <name>substrate</name>
    </ligand>
</feature>
<dbReference type="Proteomes" id="UP000664303">
    <property type="component" value="Unassembled WGS sequence"/>
</dbReference>
<dbReference type="AlphaFoldDB" id="A0A939DE52"/>
<accession>A0A939DE52</accession>
<dbReference type="InterPro" id="IPR029033">
    <property type="entry name" value="His_PPase_superfam"/>
</dbReference>
<dbReference type="InterPro" id="IPR013078">
    <property type="entry name" value="His_Pase_superF_clade-1"/>
</dbReference>
<comment type="caution">
    <text evidence="3">The sequence shown here is derived from an EMBL/GenBank/DDBJ whole genome shotgun (WGS) entry which is preliminary data.</text>
</comment>
<gene>
    <name evidence="3" type="ORF">JYP50_06480</name>
</gene>
<sequence length="184" mass="20616">MRNRTHLLLLRHALCEIPAGHCLGQLDVPLSAAGEKQARQLRERWQGELPTQVWCSDLLRARQTADILLAGSGIRPRLDTRLREIHLGNWQGRSWDALYREQPARMRHWGSHWLDAAPPRGESGRDLWQRVAAWREEVLESHPGGTLVVAHAGSLRALASLLDGGGAAAMFDHAFSHCAPVQWV</sequence>
<protein>
    <submittedName>
        <fullName evidence="3">Histidine phosphatase family protein</fullName>
    </submittedName>
</protein>
<feature type="active site" description="Proton donor/acceptor" evidence="1">
    <location>
        <position position="84"/>
    </location>
</feature>